<reference evidence="3 4" key="1">
    <citation type="submission" date="2019-03" db="EMBL/GenBank/DDBJ databases">
        <authorList>
            <person name="Gaulin E."/>
            <person name="Dumas B."/>
        </authorList>
    </citation>
    <scope>NUCLEOTIDE SEQUENCE [LARGE SCALE GENOMIC DNA]</scope>
    <source>
        <strain evidence="3">CBS 568.67</strain>
    </source>
</reference>
<name>A0A485LQW8_9STRA</name>
<evidence type="ECO:0000313" key="3">
    <source>
        <dbReference type="EMBL" id="VFU00981.1"/>
    </source>
</evidence>
<dbReference type="EMBL" id="CAADRA010007413">
    <property type="protein sequence ID" value="VFU00981.1"/>
    <property type="molecule type" value="Genomic_DNA"/>
</dbReference>
<reference evidence="2" key="2">
    <citation type="submission" date="2019-06" db="EMBL/GenBank/DDBJ databases">
        <title>Genomics analysis of Aphanomyces spp. identifies a new class of oomycete effector associated with host adaptation.</title>
        <authorList>
            <person name="Gaulin E."/>
        </authorList>
    </citation>
    <scope>NUCLEOTIDE SEQUENCE</scope>
    <source>
        <strain evidence="2">CBS 578.67</strain>
    </source>
</reference>
<feature type="compositionally biased region" description="Low complexity" evidence="1">
    <location>
        <begin position="326"/>
        <end position="338"/>
    </location>
</feature>
<keyword evidence="4" id="KW-1185">Reference proteome</keyword>
<dbReference type="Proteomes" id="UP000332933">
    <property type="component" value="Unassembled WGS sequence"/>
</dbReference>
<gene>
    <name evidence="3" type="primary">Aste57867_24341</name>
    <name evidence="2" type="ORF">As57867_024266</name>
    <name evidence="3" type="ORF">ASTE57867_24341</name>
</gene>
<proteinExistence type="predicted"/>
<organism evidence="3 4">
    <name type="scientific">Aphanomyces stellatus</name>
    <dbReference type="NCBI Taxonomy" id="120398"/>
    <lineage>
        <taxon>Eukaryota</taxon>
        <taxon>Sar</taxon>
        <taxon>Stramenopiles</taxon>
        <taxon>Oomycota</taxon>
        <taxon>Saprolegniomycetes</taxon>
        <taxon>Saprolegniales</taxon>
        <taxon>Verrucalvaceae</taxon>
        <taxon>Aphanomyces</taxon>
    </lineage>
</organism>
<protein>
    <submittedName>
        <fullName evidence="3">Aste57867_24341 protein</fullName>
    </submittedName>
</protein>
<evidence type="ECO:0000313" key="2">
    <source>
        <dbReference type="EMBL" id="KAF0683635.1"/>
    </source>
</evidence>
<dbReference type="AlphaFoldDB" id="A0A485LQW8"/>
<accession>A0A485LQW8</accession>
<feature type="region of interest" description="Disordered" evidence="1">
    <location>
        <begin position="293"/>
        <end position="342"/>
    </location>
</feature>
<dbReference type="EMBL" id="VJMH01007387">
    <property type="protein sequence ID" value="KAF0683635.1"/>
    <property type="molecule type" value="Genomic_DNA"/>
</dbReference>
<sequence>MLSRRDMEPIDETETSAYLDQLHSPSLNDSLHFPYTESAILIDSVTTPSYCRSDASARSFLYPLSADYLTEETNVHLHLRTDDETSNNSTLFTDSGAATVNTAPPSTMPDATEFSNISDLSSLPPWSNGTSILVEINTGDVESFDFHDVQSEVPFTDGDADGYEDTTSFALLPPPSEITSEEKPPAFYYDDDQYEDHVNIWASRVWTSSSGKEEDLESFLQAMELARFQLAQHQVHSNSLSQLSQPSAISTILEAIDEDGAPTMPPTLPLVVVPPETVPRYVVYHVPSAPPPPLSATTDMDGIPVSSSDVLSSPSSRRRSGDTRRGSSPPRRPSSSSTQDPPLLSPILMAKLHSSGLQWYDRVFLMPHEPLRQALRHIRRLVSLKYMPFAQSWKLRSFFRWFDHLTLFVRTQFRIKATVLLPTILGVAPRLRESLDATVRSYDAVLQVLGAVSFFRTPPETDMAYASYILQLAEYLATLEHILTANLDRDELDFGSALASTFNHESYVRLAQKKMEVAMPSEAKRVMVPWMTHACDALDAIGLMDDWQWGWWSKWLYEHQWRAYFDTHVAARLREIEFADTPCPP</sequence>
<dbReference type="OrthoDB" id="69751at2759"/>
<feature type="compositionally biased region" description="Low complexity" evidence="1">
    <location>
        <begin position="304"/>
        <end position="315"/>
    </location>
</feature>
<evidence type="ECO:0000256" key="1">
    <source>
        <dbReference type="SAM" id="MobiDB-lite"/>
    </source>
</evidence>
<evidence type="ECO:0000313" key="4">
    <source>
        <dbReference type="Proteomes" id="UP000332933"/>
    </source>
</evidence>